<dbReference type="GO" id="GO:0005886">
    <property type="term" value="C:plasma membrane"/>
    <property type="evidence" value="ECO:0007669"/>
    <property type="project" value="TreeGrafter"/>
</dbReference>
<evidence type="ECO:0000256" key="1">
    <source>
        <dbReference type="ARBA" id="ARBA00022450"/>
    </source>
</evidence>
<dbReference type="GO" id="GO:0004312">
    <property type="term" value="F:fatty acid synthase activity"/>
    <property type="evidence" value="ECO:0007669"/>
    <property type="project" value="TreeGrafter"/>
</dbReference>
<proteinExistence type="predicted"/>
<dbReference type="InterPro" id="IPR016039">
    <property type="entry name" value="Thiolase-like"/>
</dbReference>
<feature type="non-terminal residue" evidence="5">
    <location>
        <position position="248"/>
    </location>
</feature>
<dbReference type="Pfam" id="PF00109">
    <property type="entry name" value="ketoacyl-synt"/>
    <property type="match status" value="1"/>
</dbReference>
<protein>
    <recommendedName>
        <fullName evidence="4">Ketosynthase family 3 (KS3) domain-containing protein</fullName>
    </recommendedName>
</protein>
<dbReference type="InterPro" id="IPR020841">
    <property type="entry name" value="PKS_Beta-ketoAc_synthase_dom"/>
</dbReference>
<dbReference type="PROSITE" id="PS00606">
    <property type="entry name" value="KS3_1"/>
    <property type="match status" value="1"/>
</dbReference>
<dbReference type="GO" id="GO:0005737">
    <property type="term" value="C:cytoplasm"/>
    <property type="evidence" value="ECO:0007669"/>
    <property type="project" value="TreeGrafter"/>
</dbReference>
<gene>
    <name evidence="5" type="ORF">METZ01_LOCUS335072</name>
</gene>
<dbReference type="EMBL" id="UINC01112933">
    <property type="protein sequence ID" value="SVC82218.1"/>
    <property type="molecule type" value="Genomic_DNA"/>
</dbReference>
<keyword evidence="1" id="KW-0596">Phosphopantetheine</keyword>
<keyword evidence="2" id="KW-0597">Phosphoprotein</keyword>
<dbReference type="GO" id="GO:0006633">
    <property type="term" value="P:fatty acid biosynthetic process"/>
    <property type="evidence" value="ECO:0007669"/>
    <property type="project" value="InterPro"/>
</dbReference>
<dbReference type="GO" id="GO:0071770">
    <property type="term" value="P:DIM/DIP cell wall layer assembly"/>
    <property type="evidence" value="ECO:0007669"/>
    <property type="project" value="TreeGrafter"/>
</dbReference>
<accession>A0A382QB80</accession>
<dbReference type="SUPFAM" id="SSF53901">
    <property type="entry name" value="Thiolase-like"/>
    <property type="match status" value="1"/>
</dbReference>
<evidence type="ECO:0000313" key="5">
    <source>
        <dbReference type="EMBL" id="SVC82218.1"/>
    </source>
</evidence>
<evidence type="ECO:0000259" key="4">
    <source>
        <dbReference type="PROSITE" id="PS52004"/>
    </source>
</evidence>
<dbReference type="SMART" id="SM00825">
    <property type="entry name" value="PKS_KS"/>
    <property type="match status" value="1"/>
</dbReference>
<dbReference type="AlphaFoldDB" id="A0A382QB80"/>
<dbReference type="PANTHER" id="PTHR43775:SF37">
    <property type="entry name" value="SI:DKEY-61P9.11"/>
    <property type="match status" value="1"/>
</dbReference>
<reference evidence="5" key="1">
    <citation type="submission" date="2018-05" db="EMBL/GenBank/DDBJ databases">
        <authorList>
            <person name="Lanie J.A."/>
            <person name="Ng W.-L."/>
            <person name="Kazmierczak K.M."/>
            <person name="Andrzejewski T.M."/>
            <person name="Davidsen T.M."/>
            <person name="Wayne K.J."/>
            <person name="Tettelin H."/>
            <person name="Glass J.I."/>
            <person name="Rusch D."/>
            <person name="Podicherti R."/>
            <person name="Tsui H.-C.T."/>
            <person name="Winkler M.E."/>
        </authorList>
    </citation>
    <scope>NUCLEOTIDE SEQUENCE</scope>
</reference>
<dbReference type="Gene3D" id="3.40.47.10">
    <property type="match status" value="1"/>
</dbReference>
<keyword evidence="3" id="KW-0808">Transferase</keyword>
<dbReference type="PANTHER" id="PTHR43775">
    <property type="entry name" value="FATTY ACID SYNTHASE"/>
    <property type="match status" value="1"/>
</dbReference>
<evidence type="ECO:0000256" key="2">
    <source>
        <dbReference type="ARBA" id="ARBA00022553"/>
    </source>
</evidence>
<dbReference type="CDD" id="cd00833">
    <property type="entry name" value="PKS"/>
    <property type="match status" value="1"/>
</dbReference>
<name>A0A382QB80_9ZZZZ</name>
<evidence type="ECO:0000256" key="3">
    <source>
        <dbReference type="ARBA" id="ARBA00022679"/>
    </source>
</evidence>
<sequence length="248" mass="26183">MAVRVPGANTPDELWSVLDRGLDRFTPVPADRWAHDEVRAKTGHIAKNICSTGAYLDDVFGFEPEAFEMSEASAKATEPQQRIFLEVAAEALSNAGVAAGSVGTFVSYGPDALRDDRSFLADIVHPGFTTDGHLDGTTNNMVAARVCRLFNLTGPAVVIQAACASSLVAIHQARRALQHDECEVALAGGVELIYSPTRYLLFAAGGVLSHSGKCTPFSTDAAGFVPGEGAAAVVLKRLDRALADGDRI</sequence>
<dbReference type="InterPro" id="IPR050091">
    <property type="entry name" value="PKS_NRPS_Biosynth_Enz"/>
</dbReference>
<dbReference type="InterPro" id="IPR014030">
    <property type="entry name" value="Ketoacyl_synth_N"/>
</dbReference>
<organism evidence="5">
    <name type="scientific">marine metagenome</name>
    <dbReference type="NCBI Taxonomy" id="408172"/>
    <lineage>
        <taxon>unclassified sequences</taxon>
        <taxon>metagenomes</taxon>
        <taxon>ecological metagenomes</taxon>
    </lineage>
</organism>
<dbReference type="PROSITE" id="PS52004">
    <property type="entry name" value="KS3_2"/>
    <property type="match status" value="1"/>
</dbReference>
<dbReference type="InterPro" id="IPR018201">
    <property type="entry name" value="Ketoacyl_synth_AS"/>
</dbReference>
<dbReference type="GO" id="GO:0004315">
    <property type="term" value="F:3-oxoacyl-[acyl-carrier-protein] synthase activity"/>
    <property type="evidence" value="ECO:0007669"/>
    <property type="project" value="InterPro"/>
</dbReference>
<feature type="domain" description="Ketosynthase family 3 (KS3)" evidence="4">
    <location>
        <begin position="1"/>
        <end position="248"/>
    </location>
</feature>